<dbReference type="PATRIC" id="fig|33935.3.peg.1103"/>
<organism evidence="1 2">
    <name type="scientific">Lysinibacillus macroides</name>
    <dbReference type="NCBI Taxonomy" id="33935"/>
    <lineage>
        <taxon>Bacteria</taxon>
        <taxon>Bacillati</taxon>
        <taxon>Bacillota</taxon>
        <taxon>Bacilli</taxon>
        <taxon>Bacillales</taxon>
        <taxon>Bacillaceae</taxon>
        <taxon>Lysinibacillus</taxon>
    </lineage>
</organism>
<gene>
    <name evidence="1" type="ORF">ADM90_08210</name>
</gene>
<evidence type="ECO:0000313" key="1">
    <source>
        <dbReference type="EMBL" id="KOY83249.1"/>
    </source>
</evidence>
<dbReference type="STRING" id="33935.ADM90_08210"/>
<dbReference type="RefSeq" id="WP_053994490.1">
    <property type="nucleotide sequence ID" value="NZ_CP065643.1"/>
</dbReference>
<evidence type="ECO:0000313" key="2">
    <source>
        <dbReference type="Proteomes" id="UP000037977"/>
    </source>
</evidence>
<dbReference type="Proteomes" id="UP000037977">
    <property type="component" value="Unassembled WGS sequence"/>
</dbReference>
<protein>
    <submittedName>
        <fullName evidence="1">Uncharacterized protein</fullName>
    </submittedName>
</protein>
<accession>A0A0M9DLD6</accession>
<sequence length="74" mass="8319">MMTQYVKPTMIKLGKSEKLIQGECGFGAENLTLDKTGTYWTTRKKEVHVGWLPGLVAVYQCKWTKACSSESNNC</sequence>
<comment type="caution">
    <text evidence="1">The sequence shown here is derived from an EMBL/GenBank/DDBJ whole genome shotgun (WGS) entry which is preliminary data.</text>
</comment>
<reference evidence="1 2" key="1">
    <citation type="submission" date="2015-07" db="EMBL/GenBank/DDBJ databases">
        <title>Genome sequencing project for genomic taxonomy and phylogenomics of Bacillus-like bacteria.</title>
        <authorList>
            <person name="Liu B."/>
            <person name="Wang J."/>
            <person name="Zhu Y."/>
            <person name="Liu G."/>
            <person name="Chen Q."/>
            <person name="Chen Z."/>
            <person name="Che J."/>
            <person name="Ge C."/>
            <person name="Shi H."/>
            <person name="Pan Z."/>
            <person name="Liu X."/>
        </authorList>
    </citation>
    <scope>NUCLEOTIDE SEQUENCE [LARGE SCALE GENOMIC DNA]</scope>
    <source>
        <strain evidence="1 2">DSM 54</strain>
    </source>
</reference>
<dbReference type="AlphaFoldDB" id="A0A0M9DLD6"/>
<name>A0A0M9DLD6_9BACI</name>
<keyword evidence="2" id="KW-1185">Reference proteome</keyword>
<proteinExistence type="predicted"/>
<dbReference type="EMBL" id="LGCI01000005">
    <property type="protein sequence ID" value="KOY83249.1"/>
    <property type="molecule type" value="Genomic_DNA"/>
</dbReference>